<dbReference type="EMBL" id="JASJEV010000002">
    <property type="protein sequence ID" value="MDJ1157338.1"/>
    <property type="molecule type" value="Genomic_DNA"/>
</dbReference>
<evidence type="ECO:0000256" key="2">
    <source>
        <dbReference type="SAM" id="MobiDB-lite"/>
    </source>
</evidence>
<dbReference type="Proteomes" id="UP001321492">
    <property type="component" value="Unassembled WGS sequence"/>
</dbReference>
<dbReference type="Pfam" id="PF01177">
    <property type="entry name" value="Asp_Glu_race"/>
    <property type="match status" value="1"/>
</dbReference>
<proteinExistence type="inferred from homology"/>
<name>A0ABT7AD77_9HYPH</name>
<organism evidence="3 4">
    <name type="scientific">Chelatococcus albus</name>
    <dbReference type="NCBI Taxonomy" id="3047466"/>
    <lineage>
        <taxon>Bacteria</taxon>
        <taxon>Pseudomonadati</taxon>
        <taxon>Pseudomonadota</taxon>
        <taxon>Alphaproteobacteria</taxon>
        <taxon>Hyphomicrobiales</taxon>
        <taxon>Chelatococcaceae</taxon>
        <taxon>Chelatococcus</taxon>
    </lineage>
</organism>
<feature type="compositionally biased region" description="Basic and acidic residues" evidence="2">
    <location>
        <begin position="232"/>
        <end position="250"/>
    </location>
</feature>
<accession>A0ABT7AD77</accession>
<dbReference type="RefSeq" id="WP_283739341.1">
    <property type="nucleotide sequence ID" value="NZ_JASJEV010000002.1"/>
</dbReference>
<dbReference type="PANTHER" id="PTHR28047:SF5">
    <property type="entry name" value="PROTEIN DCG1"/>
    <property type="match status" value="1"/>
</dbReference>
<protein>
    <submittedName>
        <fullName evidence="3">Aspartate/glutamate racemase family protein</fullName>
    </submittedName>
</protein>
<evidence type="ECO:0000256" key="1">
    <source>
        <dbReference type="ARBA" id="ARBA00038414"/>
    </source>
</evidence>
<reference evidence="3 4" key="1">
    <citation type="submission" date="2023-05" db="EMBL/GenBank/DDBJ databases">
        <title>Chelatococcus sp. nov., a moderately thermophilic bacterium isolated from hot spring microbial mat.</title>
        <authorList>
            <person name="Hu C.-J."/>
            <person name="Li W.-J."/>
        </authorList>
    </citation>
    <scope>NUCLEOTIDE SEQUENCE [LARGE SCALE GENOMIC DNA]</scope>
    <source>
        <strain evidence="3 4">SYSU G07232</strain>
    </source>
</reference>
<dbReference type="InterPro" id="IPR015942">
    <property type="entry name" value="Asp/Glu/hydantoin_racemase"/>
</dbReference>
<sequence>MTAAPRSLLLINGNTDAALTRRLVERARALLPHDREVVGATALYGADYIDTRADAVVAAHAIVETITAELRQRPAAHFDACLIACFGEPGIGAARELFPLPIIGMAEASILSALQLGERFAIVTAGARWPGMLRELMRQQRLEERCCAVLALDGRAPHLATRPHEARDAIGTAVVEAVEVHRAEVVIIGGAALAGFAQDLQPRCDVPLVCSFAAALAQAEALAALRRAGTAPRRDGKTPPTVREMEAAGR</sequence>
<comment type="caution">
    <text evidence="3">The sequence shown here is derived from an EMBL/GenBank/DDBJ whole genome shotgun (WGS) entry which is preliminary data.</text>
</comment>
<evidence type="ECO:0000313" key="3">
    <source>
        <dbReference type="EMBL" id="MDJ1157338.1"/>
    </source>
</evidence>
<dbReference type="PANTHER" id="PTHR28047">
    <property type="entry name" value="PROTEIN DCG1"/>
    <property type="match status" value="1"/>
</dbReference>
<dbReference type="InterPro" id="IPR052186">
    <property type="entry name" value="Hydantoin_racemase-like"/>
</dbReference>
<dbReference type="Gene3D" id="3.40.50.12500">
    <property type="match status" value="1"/>
</dbReference>
<feature type="region of interest" description="Disordered" evidence="2">
    <location>
        <begin position="228"/>
        <end position="250"/>
    </location>
</feature>
<gene>
    <name evidence="3" type="ORF">QNA08_03680</name>
</gene>
<comment type="similarity">
    <text evidence="1">Belongs to the HyuE racemase family.</text>
</comment>
<evidence type="ECO:0000313" key="4">
    <source>
        <dbReference type="Proteomes" id="UP001321492"/>
    </source>
</evidence>
<keyword evidence="4" id="KW-1185">Reference proteome</keyword>
<dbReference type="InterPro" id="IPR053714">
    <property type="entry name" value="Iso_Racemase_Enz_sf"/>
</dbReference>